<accession>A0A9P8Q7Q4</accession>
<reference evidence="2" key="2">
    <citation type="submission" date="2021-01" db="EMBL/GenBank/DDBJ databases">
        <authorList>
            <person name="Schikora-Tamarit M.A."/>
        </authorList>
    </citation>
    <scope>NUCLEOTIDE SEQUENCE</scope>
    <source>
        <strain evidence="2">CBS2887</strain>
    </source>
</reference>
<sequence length="485" mass="54659">MATQQRNTSNIKTSNMSMNNHSPPPYMRSTTTAAVSDPTTPKDDESIVISALRELQSSRSGSPHMANRRRSPSPSLSDAEQYFDTTSVLDSELSRRERLLKKVRSHPLVDNAVRAYKSNRQYGVEMMEKATLPVVNMIEQTATQWKRKRSFSADNEQEKQPQSQQQQQRYEQEHKKQKLPSISEALAISNRNLNDFNYHLSADASKKISTCLQLLTLANNQISSKVAHLQQIITNEQISLQRKQQQQQQQQQYRESSPLIDENGDTFHDAHSTLPEITQIKTELITTMKKLVHFLSLNAGSSLPEPARSNVRETLLRLPLKIKRSSEIYSNTNGKVLGLANESLDAVSGIIKVFNETLSKAEGWVKEKQNQQFLLHQEQLKKASSSNSTDITGGANSGANVTGNSTVTAGGRRRDTNNEIIRNAIWNRMNLSKEKEREKERAKGKEKLIESEKPLVVDPVSATNSSEQKEQQQHQNKQENLTSSG</sequence>
<dbReference type="PANTHER" id="PTHR38406:SF1">
    <property type="entry name" value="TRANSCRIPTIONAL REPRESSOR OPI1"/>
    <property type="match status" value="1"/>
</dbReference>
<dbReference type="GO" id="GO:0003714">
    <property type="term" value="F:transcription corepressor activity"/>
    <property type="evidence" value="ECO:0007669"/>
    <property type="project" value="InterPro"/>
</dbReference>
<feature type="compositionally biased region" description="Basic and acidic residues" evidence="1">
    <location>
        <begin position="432"/>
        <end position="455"/>
    </location>
</feature>
<dbReference type="OrthoDB" id="3980705at2759"/>
<feature type="compositionally biased region" description="Polar residues" evidence="1">
    <location>
        <begin position="1"/>
        <end position="21"/>
    </location>
</feature>
<feature type="compositionally biased region" description="Polar residues" evidence="1">
    <location>
        <begin position="28"/>
        <end position="39"/>
    </location>
</feature>
<feature type="region of interest" description="Disordered" evidence="1">
    <location>
        <begin position="1"/>
        <end position="79"/>
    </location>
</feature>
<feature type="compositionally biased region" description="Polar residues" evidence="1">
    <location>
        <begin position="397"/>
        <end position="408"/>
    </location>
</feature>
<keyword evidence="3" id="KW-1185">Reference proteome</keyword>
<proteinExistence type="predicted"/>
<comment type="caution">
    <text evidence="2">The sequence shown here is derived from an EMBL/GenBank/DDBJ whole genome shotgun (WGS) entry which is preliminary data.</text>
</comment>
<evidence type="ECO:0000313" key="2">
    <source>
        <dbReference type="EMBL" id="KAH3685618.1"/>
    </source>
</evidence>
<dbReference type="GO" id="GO:0005634">
    <property type="term" value="C:nucleus"/>
    <property type="evidence" value="ECO:0007669"/>
    <property type="project" value="TreeGrafter"/>
</dbReference>
<feature type="region of interest" description="Disordered" evidence="1">
    <location>
        <begin position="381"/>
        <end position="415"/>
    </location>
</feature>
<dbReference type="Pfam" id="PF08618">
    <property type="entry name" value="Opi1"/>
    <property type="match status" value="1"/>
</dbReference>
<evidence type="ECO:0000256" key="1">
    <source>
        <dbReference type="SAM" id="MobiDB-lite"/>
    </source>
</evidence>
<dbReference type="Proteomes" id="UP000774326">
    <property type="component" value="Unassembled WGS sequence"/>
</dbReference>
<evidence type="ECO:0000313" key="3">
    <source>
        <dbReference type="Proteomes" id="UP000774326"/>
    </source>
</evidence>
<dbReference type="PANTHER" id="PTHR38406">
    <property type="entry name" value="TRANSCRIPTIONAL REPRESSOR OPI1"/>
    <property type="match status" value="1"/>
</dbReference>
<name>A0A9P8Q7Q4_WICPI</name>
<gene>
    <name evidence="2" type="ORF">WICPIJ_003418</name>
</gene>
<dbReference type="GO" id="GO:0006357">
    <property type="term" value="P:regulation of transcription by RNA polymerase II"/>
    <property type="evidence" value="ECO:0007669"/>
    <property type="project" value="TreeGrafter"/>
</dbReference>
<dbReference type="EMBL" id="JAEUBG010001863">
    <property type="protein sequence ID" value="KAH3685618.1"/>
    <property type="molecule type" value="Genomic_DNA"/>
</dbReference>
<dbReference type="AlphaFoldDB" id="A0A9P8Q7Q4"/>
<protein>
    <submittedName>
        <fullName evidence="2">Uncharacterized protein</fullName>
    </submittedName>
</protein>
<reference evidence="2" key="1">
    <citation type="journal article" date="2021" name="Open Biol.">
        <title>Shared evolutionary footprints suggest mitochondrial oxidative damage underlies multiple complex I losses in fungi.</title>
        <authorList>
            <person name="Schikora-Tamarit M.A."/>
            <person name="Marcet-Houben M."/>
            <person name="Nosek J."/>
            <person name="Gabaldon T."/>
        </authorList>
    </citation>
    <scope>NUCLEOTIDE SEQUENCE</scope>
    <source>
        <strain evidence="2">CBS2887</strain>
    </source>
</reference>
<feature type="region of interest" description="Disordered" evidence="1">
    <location>
        <begin position="432"/>
        <end position="485"/>
    </location>
</feature>
<dbReference type="GO" id="GO:0030968">
    <property type="term" value="P:endoplasmic reticulum unfolded protein response"/>
    <property type="evidence" value="ECO:0007669"/>
    <property type="project" value="TreeGrafter"/>
</dbReference>
<organism evidence="2 3">
    <name type="scientific">Wickerhamomyces pijperi</name>
    <name type="common">Yeast</name>
    <name type="synonym">Pichia pijperi</name>
    <dbReference type="NCBI Taxonomy" id="599730"/>
    <lineage>
        <taxon>Eukaryota</taxon>
        <taxon>Fungi</taxon>
        <taxon>Dikarya</taxon>
        <taxon>Ascomycota</taxon>
        <taxon>Saccharomycotina</taxon>
        <taxon>Saccharomycetes</taxon>
        <taxon>Phaffomycetales</taxon>
        <taxon>Wickerhamomycetaceae</taxon>
        <taxon>Wickerhamomyces</taxon>
    </lineage>
</organism>
<dbReference type="GO" id="GO:0008654">
    <property type="term" value="P:phospholipid biosynthetic process"/>
    <property type="evidence" value="ECO:0007669"/>
    <property type="project" value="TreeGrafter"/>
</dbReference>
<feature type="compositionally biased region" description="Polar residues" evidence="1">
    <location>
        <begin position="382"/>
        <end position="391"/>
    </location>
</feature>
<dbReference type="GO" id="GO:0005783">
    <property type="term" value="C:endoplasmic reticulum"/>
    <property type="evidence" value="ECO:0007669"/>
    <property type="project" value="TreeGrafter"/>
</dbReference>
<feature type="compositionally biased region" description="Low complexity" evidence="1">
    <location>
        <begin position="473"/>
        <end position="485"/>
    </location>
</feature>
<feature type="region of interest" description="Disordered" evidence="1">
    <location>
        <begin position="146"/>
        <end position="178"/>
    </location>
</feature>
<feature type="compositionally biased region" description="Low complexity" evidence="1">
    <location>
        <begin position="160"/>
        <end position="169"/>
    </location>
</feature>
<dbReference type="InterPro" id="IPR013927">
    <property type="entry name" value="TF_Opi1_Ccg-8"/>
</dbReference>